<organism evidence="2 3">
    <name type="scientific">Pseudomonas fluorescens</name>
    <dbReference type="NCBI Taxonomy" id="294"/>
    <lineage>
        <taxon>Bacteria</taxon>
        <taxon>Pseudomonadati</taxon>
        <taxon>Pseudomonadota</taxon>
        <taxon>Gammaproteobacteria</taxon>
        <taxon>Pseudomonadales</taxon>
        <taxon>Pseudomonadaceae</taxon>
        <taxon>Pseudomonas</taxon>
    </lineage>
</organism>
<protein>
    <submittedName>
        <fullName evidence="2">Uncharacterized protein</fullName>
    </submittedName>
</protein>
<evidence type="ECO:0000313" key="3">
    <source>
        <dbReference type="Proteomes" id="UP000326557"/>
    </source>
</evidence>
<reference evidence="2 3" key="1">
    <citation type="submission" date="2019-09" db="EMBL/GenBank/DDBJ databases">
        <authorList>
            <person name="Chandra G."/>
            <person name="Truman W A."/>
        </authorList>
    </citation>
    <scope>NUCLEOTIDE SEQUENCE [LARGE SCALE GENOMIC DNA]</scope>
    <source>
        <strain evidence="2">PS704</strain>
    </source>
</reference>
<evidence type="ECO:0000313" key="2">
    <source>
        <dbReference type="EMBL" id="VVO40485.1"/>
    </source>
</evidence>
<feature type="region of interest" description="Disordered" evidence="1">
    <location>
        <begin position="161"/>
        <end position="212"/>
    </location>
</feature>
<dbReference type="EMBL" id="CABVHP010000036">
    <property type="protein sequence ID" value="VVO40485.1"/>
    <property type="molecule type" value="Genomic_DNA"/>
</dbReference>
<accession>A0A5E7FMP3</accession>
<name>A0A5E7FMP3_PSEFL</name>
<feature type="region of interest" description="Disordered" evidence="1">
    <location>
        <begin position="130"/>
        <end position="149"/>
    </location>
</feature>
<feature type="compositionally biased region" description="Basic and acidic residues" evidence="1">
    <location>
        <begin position="135"/>
        <end position="149"/>
    </location>
</feature>
<dbReference type="AlphaFoldDB" id="A0A5E7FMP3"/>
<feature type="compositionally biased region" description="Low complexity" evidence="1">
    <location>
        <begin position="272"/>
        <end position="288"/>
    </location>
</feature>
<feature type="region of interest" description="Disordered" evidence="1">
    <location>
        <begin position="264"/>
        <end position="288"/>
    </location>
</feature>
<feature type="compositionally biased region" description="Basic and acidic residues" evidence="1">
    <location>
        <begin position="162"/>
        <end position="212"/>
    </location>
</feature>
<sequence>MHQLCTNGFCVVGQIDVIDVGADRHQRANRALGQLQHAADHHPLATVEQLFARRLAVVEQVGDLFADLLYRQFPTAQQTQDGVGRALAHRSQSLHGLFAAGPGDLVEQLDQDRETNGRVQVALRNVEAQTLSGQRETDHHQEAQTEHDDRWVGVDETGQRLAGDDHQADGDDHRDHHDRQFIDHAHGGNDRVKREHRVEHHDLRDDRPEQRVSRVGRALADMAFESLVQFHRRFEQQEHTTEQHDQVTTGETVLEHFEQRLRQGHQPGNTRQQAQAHQQGQGQTDDSRTVTLLRRQLVRKDGDKHQVVDAEHQLQHDQRQQAQPRGGVSYPFHKNVSISSVNSECRARQGAAQRPWRCNVKAGQKAKDRVFRVHQARTVAPGGRITGRLREGVHASPERKKALERTGESNFSYSQKSLQNLYTSGLPLSRPPPSRAGSLPQWIFGDQKKGRERRFNVRAKLLLLAVFHPLDVSHHRR</sequence>
<dbReference type="Proteomes" id="UP000326557">
    <property type="component" value="Unassembled WGS sequence"/>
</dbReference>
<feature type="compositionally biased region" description="Basic and acidic residues" evidence="1">
    <location>
        <begin position="391"/>
        <end position="407"/>
    </location>
</feature>
<feature type="region of interest" description="Disordered" evidence="1">
    <location>
        <begin position="391"/>
        <end position="410"/>
    </location>
</feature>
<evidence type="ECO:0000256" key="1">
    <source>
        <dbReference type="SAM" id="MobiDB-lite"/>
    </source>
</evidence>
<gene>
    <name evidence="2" type="ORF">PS704_05800</name>
</gene>
<proteinExistence type="predicted"/>